<reference evidence="1" key="1">
    <citation type="submission" date="2022-03" db="EMBL/GenBank/DDBJ databases">
        <title>Draft genome sequence of Aduncisulcus paluster, a free-living microaerophilic Fornicata.</title>
        <authorList>
            <person name="Yuyama I."/>
            <person name="Kume K."/>
            <person name="Tamura T."/>
            <person name="Inagaki Y."/>
            <person name="Hashimoto T."/>
        </authorList>
    </citation>
    <scope>NUCLEOTIDE SEQUENCE</scope>
    <source>
        <strain evidence="1">NY0171</strain>
    </source>
</reference>
<sequence length="62" mass="7166">DQLENDPDYTYEHLLSFLESLYVHEGNDWYGRGELFQVKINAQIAAAECLKDEFSHMGQKSA</sequence>
<feature type="non-terminal residue" evidence="1">
    <location>
        <position position="1"/>
    </location>
</feature>
<gene>
    <name evidence="1" type="ORF">ADUPG1_005178</name>
</gene>
<comment type="caution">
    <text evidence="1">The sequence shown here is derived from an EMBL/GenBank/DDBJ whole genome shotgun (WGS) entry which is preliminary data.</text>
</comment>
<dbReference type="Proteomes" id="UP001057375">
    <property type="component" value="Unassembled WGS sequence"/>
</dbReference>
<evidence type="ECO:0000313" key="1">
    <source>
        <dbReference type="EMBL" id="GKT29161.1"/>
    </source>
</evidence>
<accession>A0ABQ5KE75</accession>
<protein>
    <submittedName>
        <fullName evidence="1">Uncharacterized protein</fullName>
    </submittedName>
</protein>
<keyword evidence="2" id="KW-1185">Reference proteome</keyword>
<proteinExistence type="predicted"/>
<organism evidence="1 2">
    <name type="scientific">Aduncisulcus paluster</name>
    <dbReference type="NCBI Taxonomy" id="2918883"/>
    <lineage>
        <taxon>Eukaryota</taxon>
        <taxon>Metamonada</taxon>
        <taxon>Carpediemonas-like organisms</taxon>
        <taxon>Aduncisulcus</taxon>
    </lineage>
</organism>
<name>A0ABQ5KE75_9EUKA</name>
<evidence type="ECO:0000313" key="2">
    <source>
        <dbReference type="Proteomes" id="UP001057375"/>
    </source>
</evidence>
<dbReference type="EMBL" id="BQXS01008181">
    <property type="protein sequence ID" value="GKT29161.1"/>
    <property type="molecule type" value="Genomic_DNA"/>
</dbReference>